<accession>A0ABT3CM55</accession>
<gene>
    <name evidence="2" type="ORF">H7J73_31325</name>
</gene>
<feature type="signal peptide" evidence="1">
    <location>
        <begin position="1"/>
        <end position="28"/>
    </location>
</feature>
<dbReference type="InterPro" id="IPR052022">
    <property type="entry name" value="26kDa_periplasmic_antigen"/>
</dbReference>
<evidence type="ECO:0000313" key="3">
    <source>
        <dbReference type="Proteomes" id="UP001526201"/>
    </source>
</evidence>
<organism evidence="2 3">
    <name type="scientific">Mycolicibacterium komossense</name>
    <dbReference type="NCBI Taxonomy" id="1779"/>
    <lineage>
        <taxon>Bacteria</taxon>
        <taxon>Bacillati</taxon>
        <taxon>Actinomycetota</taxon>
        <taxon>Actinomycetes</taxon>
        <taxon>Mycobacteriales</taxon>
        <taxon>Mycobacteriaceae</taxon>
        <taxon>Mycolicibacterium</taxon>
    </lineage>
</organism>
<dbReference type="Gene3D" id="3.30.70.2970">
    <property type="entry name" value="Protein of unknown function (DUF541), domain 2"/>
    <property type="match status" value="1"/>
</dbReference>
<keyword evidence="1" id="KW-0732">Signal</keyword>
<proteinExistence type="predicted"/>
<dbReference type="Pfam" id="PF04402">
    <property type="entry name" value="SIMPL"/>
    <property type="match status" value="1"/>
</dbReference>
<evidence type="ECO:0000313" key="2">
    <source>
        <dbReference type="EMBL" id="MCV7230509.1"/>
    </source>
</evidence>
<sequence length="244" mass="25209">MPIAGNTSPLRRLSLALLTGLTVLALSACDSTPAPPGQNPRQVTVVGAGHVEGTPDTLTANSAISFVAADVTTAMNQTNERQRAVIDALVGAGVDKKDISTTGVSLQPQYGGDGSANIVGYQASNTIDVKIRDLGSASRVLALIVSTGGDATRINSVNYSINDDSQLVKDARARAFNDAKDRADQYAQLSGLKLGRVISISEVAGGGPIPPQPAPMQRAMASDVPLSPGQQTVSFSVTVIWELT</sequence>
<protein>
    <submittedName>
        <fullName evidence="2">SIMPL domain-containing protein</fullName>
    </submittedName>
</protein>
<name>A0ABT3CM55_9MYCO</name>
<evidence type="ECO:0000256" key="1">
    <source>
        <dbReference type="SAM" id="SignalP"/>
    </source>
</evidence>
<dbReference type="Gene3D" id="3.30.110.170">
    <property type="entry name" value="Protein of unknown function (DUF541), domain 1"/>
    <property type="match status" value="1"/>
</dbReference>
<dbReference type="InterPro" id="IPR007497">
    <property type="entry name" value="SIMPL/DUF541"/>
</dbReference>
<comment type="caution">
    <text evidence="2">The sequence shown here is derived from an EMBL/GenBank/DDBJ whole genome shotgun (WGS) entry which is preliminary data.</text>
</comment>
<dbReference type="PANTHER" id="PTHR34387">
    <property type="entry name" value="SLR1258 PROTEIN"/>
    <property type="match status" value="1"/>
</dbReference>
<dbReference type="PANTHER" id="PTHR34387:SF1">
    <property type="entry name" value="PERIPLASMIC IMMUNOGENIC PROTEIN"/>
    <property type="match status" value="1"/>
</dbReference>
<feature type="chain" id="PRO_5047294049" evidence="1">
    <location>
        <begin position="29"/>
        <end position="244"/>
    </location>
</feature>
<reference evidence="2 3" key="1">
    <citation type="journal article" date="2022" name="BMC Genomics">
        <title>Comparative genome analysis of mycobacteria focusing on tRNA and non-coding RNA.</title>
        <authorList>
            <person name="Behra P.R.K."/>
            <person name="Pettersson B.M.F."/>
            <person name="Ramesh M."/>
            <person name="Das S."/>
            <person name="Dasgupta S."/>
            <person name="Kirsebom L.A."/>
        </authorList>
    </citation>
    <scope>NUCLEOTIDE SEQUENCE [LARGE SCALE GENOMIC DNA]</scope>
    <source>
        <strain evidence="2 3">DSM 44078</strain>
    </source>
</reference>
<dbReference type="EMBL" id="JACKTY010000050">
    <property type="protein sequence ID" value="MCV7230509.1"/>
    <property type="molecule type" value="Genomic_DNA"/>
</dbReference>
<keyword evidence="3" id="KW-1185">Reference proteome</keyword>
<dbReference type="RefSeq" id="WP_264071786.1">
    <property type="nucleotide sequence ID" value="NZ_JACKTY010000050.1"/>
</dbReference>
<dbReference type="Proteomes" id="UP001526201">
    <property type="component" value="Unassembled WGS sequence"/>
</dbReference>